<evidence type="ECO:0000259" key="1">
    <source>
        <dbReference type="PROSITE" id="PS50943"/>
    </source>
</evidence>
<dbReference type="AlphaFoldDB" id="A0A2V5IRE9"/>
<comment type="caution">
    <text evidence="2">The sequence shown here is derived from an EMBL/GenBank/DDBJ whole genome shotgun (WGS) entry which is preliminary data.</text>
</comment>
<dbReference type="SMART" id="SM00530">
    <property type="entry name" value="HTH_XRE"/>
    <property type="match status" value="1"/>
</dbReference>
<dbReference type="OrthoDB" id="3675359at2"/>
<reference evidence="2 3" key="1">
    <citation type="submission" date="2018-05" db="EMBL/GenBank/DDBJ databases">
        <title>Genetic diversity of glacier-inhabiting Cryobacterium bacteria in China and description of Cryobacterium mengkeensis sp. nov. and Arthrobacter glacialis sp. nov.</title>
        <authorList>
            <person name="Liu Q."/>
            <person name="Xin Y.-H."/>
        </authorList>
    </citation>
    <scope>NUCLEOTIDE SEQUENCE [LARGE SCALE GENOMIC DNA]</scope>
    <source>
        <strain evidence="2 3">B7</strain>
    </source>
</reference>
<sequence length="415" mass="44774">MRSNSVGSSFGDRLKHERLSRNLSQGELGGELYSASYISLLENAHREPTAEIINQLAEQLQLAPSSVAAWDQAVFPEESECLRLSLCARQSWDTRDYSGAASNATAAARLACANDDAVTWWHMTFLAATSLLRNGEQSEAAANLRKLLGHSLTVESDALALRANQVMASVMLANGQLAEAISHATAAVEIGSGDSPEEFSAYLLALQTLIGALSEAGRLDEAWIHTLVLAEAVTDETPPQMAGEIHWVIGNVAFIRQDTRTGLEHHAKASRLLSPTADLSRWAQFNKATAWVRLRAGVVEPATLQAIERSELAHSVVGATPAETLEVSLLRARWNFLTDDLQGALELLDVIDAQHELLAPHIAGDASLLRGSTLQAMARLDDAYAAFESAHEQFTQAGAHERAAEAQASMAEIRN</sequence>
<protein>
    <submittedName>
        <fullName evidence="2">XRE family transcriptional regulator</fullName>
    </submittedName>
</protein>
<evidence type="ECO:0000313" key="2">
    <source>
        <dbReference type="EMBL" id="PYI39105.1"/>
    </source>
</evidence>
<dbReference type="InterPro" id="IPR001387">
    <property type="entry name" value="Cro/C1-type_HTH"/>
</dbReference>
<dbReference type="SUPFAM" id="SSF47413">
    <property type="entry name" value="lambda repressor-like DNA-binding domains"/>
    <property type="match status" value="1"/>
</dbReference>
<dbReference type="EMBL" id="QJVC01000004">
    <property type="protein sequence ID" value="PYI39105.1"/>
    <property type="molecule type" value="Genomic_DNA"/>
</dbReference>
<evidence type="ECO:0000313" key="3">
    <source>
        <dbReference type="Proteomes" id="UP000247980"/>
    </source>
</evidence>
<dbReference type="Gene3D" id="1.25.40.10">
    <property type="entry name" value="Tetratricopeptide repeat domain"/>
    <property type="match status" value="1"/>
</dbReference>
<dbReference type="InterPro" id="IPR011990">
    <property type="entry name" value="TPR-like_helical_dom_sf"/>
</dbReference>
<keyword evidence="3" id="KW-1185">Reference proteome</keyword>
<feature type="domain" description="HTH cro/C1-type" evidence="1">
    <location>
        <begin position="14"/>
        <end position="67"/>
    </location>
</feature>
<dbReference type="InterPro" id="IPR010982">
    <property type="entry name" value="Lambda_DNA-bd_dom_sf"/>
</dbReference>
<organism evidence="2 3">
    <name type="scientific">Arthrobacter psychrolactophilus</name>
    <dbReference type="NCBI Taxonomy" id="92442"/>
    <lineage>
        <taxon>Bacteria</taxon>
        <taxon>Bacillati</taxon>
        <taxon>Actinomycetota</taxon>
        <taxon>Actinomycetes</taxon>
        <taxon>Micrococcales</taxon>
        <taxon>Micrococcaceae</taxon>
        <taxon>Arthrobacter</taxon>
    </lineage>
</organism>
<dbReference type="GO" id="GO:0003677">
    <property type="term" value="F:DNA binding"/>
    <property type="evidence" value="ECO:0007669"/>
    <property type="project" value="InterPro"/>
</dbReference>
<dbReference type="CDD" id="cd00093">
    <property type="entry name" value="HTH_XRE"/>
    <property type="match status" value="1"/>
</dbReference>
<dbReference type="PROSITE" id="PS50943">
    <property type="entry name" value="HTH_CROC1"/>
    <property type="match status" value="1"/>
</dbReference>
<dbReference type="RefSeq" id="WP_110484668.1">
    <property type="nucleotide sequence ID" value="NZ_QJVC01000004.1"/>
</dbReference>
<proteinExistence type="predicted"/>
<accession>A0A2V5IRE9</accession>
<dbReference type="Pfam" id="PF13560">
    <property type="entry name" value="HTH_31"/>
    <property type="match status" value="1"/>
</dbReference>
<name>A0A2V5IRE9_9MICC</name>
<dbReference type="Proteomes" id="UP000247980">
    <property type="component" value="Unassembled WGS sequence"/>
</dbReference>
<dbReference type="SUPFAM" id="SSF48452">
    <property type="entry name" value="TPR-like"/>
    <property type="match status" value="1"/>
</dbReference>
<dbReference type="Gene3D" id="1.10.260.40">
    <property type="entry name" value="lambda repressor-like DNA-binding domains"/>
    <property type="match status" value="1"/>
</dbReference>
<gene>
    <name evidence="2" type="ORF">CVS30_07305</name>
</gene>